<evidence type="ECO:0000256" key="3">
    <source>
        <dbReference type="ARBA" id="ARBA00022989"/>
    </source>
</evidence>
<evidence type="ECO:0000256" key="6">
    <source>
        <dbReference type="RuleBase" id="RU363126"/>
    </source>
</evidence>
<comment type="subcellular location">
    <subcellularLocation>
        <location evidence="6">Cell membrane</location>
        <topology evidence="6">Multi-pass membrane protein</topology>
    </subcellularLocation>
    <subcellularLocation>
        <location evidence="1">Membrane</location>
    </subcellularLocation>
</comment>
<reference evidence="8" key="1">
    <citation type="submission" date="2022-11" db="UniProtKB">
        <authorList>
            <consortium name="WormBaseParasite"/>
        </authorList>
    </citation>
    <scope>IDENTIFICATION</scope>
</reference>
<evidence type="ECO:0000256" key="2">
    <source>
        <dbReference type="ARBA" id="ARBA00022692"/>
    </source>
</evidence>
<dbReference type="PANTHER" id="PTHR10736">
    <property type="entry name" value="BESTROPHIN"/>
    <property type="match status" value="1"/>
</dbReference>
<protein>
    <recommendedName>
        <fullName evidence="6">Bestrophin homolog</fullName>
    </recommendedName>
</protein>
<keyword evidence="7" id="KW-1185">Reference proteome</keyword>
<keyword evidence="4" id="KW-0472">Membrane</keyword>
<comment type="similarity">
    <text evidence="5 6">Belongs to the anion channel-forming bestrophin (TC 1.A.46) family. Calcium-sensitive chloride channel subfamily.</text>
</comment>
<evidence type="ECO:0000313" key="7">
    <source>
        <dbReference type="Proteomes" id="UP000887566"/>
    </source>
</evidence>
<dbReference type="AlphaFoldDB" id="A0A914UVJ9"/>
<dbReference type="GO" id="GO:0005886">
    <property type="term" value="C:plasma membrane"/>
    <property type="evidence" value="ECO:0007669"/>
    <property type="project" value="UniProtKB-SubCell"/>
</dbReference>
<evidence type="ECO:0000256" key="4">
    <source>
        <dbReference type="ARBA" id="ARBA00023136"/>
    </source>
</evidence>
<keyword evidence="6" id="KW-0813">Transport</keyword>
<keyword evidence="6" id="KW-1003">Cell membrane</keyword>
<dbReference type="WBParaSite" id="PSAMB.scaffold12998size2479.g35207.t1">
    <property type="protein sequence ID" value="PSAMB.scaffold12998size2479.g35207.t1"/>
    <property type="gene ID" value="PSAMB.scaffold12998size2479.g35207"/>
</dbReference>
<dbReference type="InterPro" id="IPR000615">
    <property type="entry name" value="Bestrophin"/>
</dbReference>
<evidence type="ECO:0000256" key="5">
    <source>
        <dbReference type="ARBA" id="ARBA00034769"/>
    </source>
</evidence>
<keyword evidence="6" id="KW-0869">Chloride channel</keyword>
<dbReference type="InterPro" id="IPR021134">
    <property type="entry name" value="Bestrophin-like"/>
</dbReference>
<dbReference type="PANTHER" id="PTHR10736:SF0">
    <property type="entry name" value="BESTROPHIN HOMOLOG"/>
    <property type="match status" value="1"/>
</dbReference>
<keyword evidence="6" id="KW-0868">Chloride</keyword>
<keyword evidence="3" id="KW-1133">Transmembrane helix</keyword>
<accession>A0A914UVJ9</accession>
<dbReference type="GO" id="GO:0005254">
    <property type="term" value="F:chloride channel activity"/>
    <property type="evidence" value="ECO:0007669"/>
    <property type="project" value="UniProtKB-KW"/>
</dbReference>
<name>A0A914UVJ9_9BILA</name>
<dbReference type="Pfam" id="PF01062">
    <property type="entry name" value="Bestrophin"/>
    <property type="match status" value="1"/>
</dbReference>
<keyword evidence="6" id="KW-0407">Ion channel</keyword>
<keyword evidence="6" id="KW-0406">Ion transport</keyword>
<evidence type="ECO:0000313" key="8">
    <source>
        <dbReference type="WBParaSite" id="PSAMB.scaffold12998size2479.g35207.t1"/>
    </source>
</evidence>
<proteinExistence type="inferred from homology"/>
<organism evidence="7 8">
    <name type="scientific">Plectus sambesii</name>
    <dbReference type="NCBI Taxonomy" id="2011161"/>
    <lineage>
        <taxon>Eukaryota</taxon>
        <taxon>Metazoa</taxon>
        <taxon>Ecdysozoa</taxon>
        <taxon>Nematoda</taxon>
        <taxon>Chromadorea</taxon>
        <taxon>Plectida</taxon>
        <taxon>Plectina</taxon>
        <taxon>Plectoidea</taxon>
        <taxon>Plectidae</taxon>
        <taxon>Plectus</taxon>
    </lineage>
</organism>
<comment type="function">
    <text evidence="6">Forms chloride channels.</text>
</comment>
<dbReference type="GO" id="GO:0034707">
    <property type="term" value="C:chloride channel complex"/>
    <property type="evidence" value="ECO:0007669"/>
    <property type="project" value="UniProtKB-KW"/>
</dbReference>
<keyword evidence="2" id="KW-0812">Transmembrane</keyword>
<evidence type="ECO:0000256" key="1">
    <source>
        <dbReference type="ARBA" id="ARBA00004370"/>
    </source>
</evidence>
<sequence>IDLYIPVLSVMQFIFYVGWLKVAQALLNPLGEDDDDFECDYMIDRNLQVGLCVVDDAQGKLPVLERDRFWDDKMATPLYTTECAERSINPLVGSCAQAEEDSKPEQPPGDIVMIKRRKISTSNPSLVQENDFEQAIGHKKRRMSTVSGASFLTSARSSFRRQSLRMSDFIKRKVLGLKSHRAATLKILKINVIFPASVPYTTDCCAN</sequence>
<dbReference type="Proteomes" id="UP000887566">
    <property type="component" value="Unplaced"/>
</dbReference>